<dbReference type="InterPro" id="IPR036875">
    <property type="entry name" value="Znf_CCHC_sf"/>
</dbReference>
<protein>
    <submittedName>
        <fullName evidence="1">OLC1v1004911C1</fullName>
    </submittedName>
</protein>
<accession>A0AAV1DGC5</accession>
<sequence length="185" mass="21495">MEDIKRVSVWIQLPRLPLRYWTGTILSRMISTIGKLIEMDDMTTQRMHTGFARILVEMEIQDTVSKEIWYKDEMGSLQEQEIRYEWKPVKCGMCKGFGHEANTCRALKDNEQKRKVVEKDKGKVEVSQDLISRTEQADKTVAEKEEGELSANLEILSKDGTKKDKVLVLDQRTLPQKDDIGQQQY</sequence>
<organism evidence="1 2">
    <name type="scientific">Oldenlandia corymbosa var. corymbosa</name>
    <dbReference type="NCBI Taxonomy" id="529605"/>
    <lineage>
        <taxon>Eukaryota</taxon>
        <taxon>Viridiplantae</taxon>
        <taxon>Streptophyta</taxon>
        <taxon>Embryophyta</taxon>
        <taxon>Tracheophyta</taxon>
        <taxon>Spermatophyta</taxon>
        <taxon>Magnoliopsida</taxon>
        <taxon>eudicotyledons</taxon>
        <taxon>Gunneridae</taxon>
        <taxon>Pentapetalae</taxon>
        <taxon>asterids</taxon>
        <taxon>lamiids</taxon>
        <taxon>Gentianales</taxon>
        <taxon>Rubiaceae</taxon>
        <taxon>Rubioideae</taxon>
        <taxon>Spermacoceae</taxon>
        <taxon>Hedyotis-Oldenlandia complex</taxon>
        <taxon>Oldenlandia</taxon>
    </lineage>
</organism>
<keyword evidence="2" id="KW-1185">Reference proteome</keyword>
<dbReference type="SUPFAM" id="SSF57756">
    <property type="entry name" value="Retrovirus zinc finger-like domains"/>
    <property type="match status" value="1"/>
</dbReference>
<dbReference type="AlphaFoldDB" id="A0AAV1DGC5"/>
<dbReference type="InterPro" id="IPR040256">
    <property type="entry name" value="At4g02000-like"/>
</dbReference>
<dbReference type="GO" id="GO:0008270">
    <property type="term" value="F:zinc ion binding"/>
    <property type="evidence" value="ECO:0007669"/>
    <property type="project" value="InterPro"/>
</dbReference>
<evidence type="ECO:0000313" key="2">
    <source>
        <dbReference type="Proteomes" id="UP001161247"/>
    </source>
</evidence>
<gene>
    <name evidence="1" type="ORF">OLC1_LOCUS14489</name>
</gene>
<name>A0AAV1DGC5_OLDCO</name>
<dbReference type="EMBL" id="OX459122">
    <property type="protein sequence ID" value="CAI9105887.1"/>
    <property type="molecule type" value="Genomic_DNA"/>
</dbReference>
<reference evidence="1" key="1">
    <citation type="submission" date="2023-03" db="EMBL/GenBank/DDBJ databases">
        <authorList>
            <person name="Julca I."/>
        </authorList>
    </citation>
    <scope>NUCLEOTIDE SEQUENCE</scope>
</reference>
<dbReference type="PANTHER" id="PTHR31286">
    <property type="entry name" value="GLYCINE-RICH CELL WALL STRUCTURAL PROTEIN 1.8-LIKE"/>
    <property type="match status" value="1"/>
</dbReference>
<proteinExistence type="predicted"/>
<dbReference type="Proteomes" id="UP001161247">
    <property type="component" value="Chromosome 5"/>
</dbReference>
<evidence type="ECO:0000313" key="1">
    <source>
        <dbReference type="EMBL" id="CAI9105887.1"/>
    </source>
</evidence>
<dbReference type="GO" id="GO:0003676">
    <property type="term" value="F:nucleic acid binding"/>
    <property type="evidence" value="ECO:0007669"/>
    <property type="project" value="InterPro"/>
</dbReference>
<dbReference type="PANTHER" id="PTHR31286:SF180">
    <property type="entry name" value="OS10G0362600 PROTEIN"/>
    <property type="match status" value="1"/>
</dbReference>